<proteinExistence type="predicted"/>
<feature type="compositionally biased region" description="Basic and acidic residues" evidence="1">
    <location>
        <begin position="2906"/>
        <end position="2919"/>
    </location>
</feature>
<feature type="compositionally biased region" description="Basic and acidic residues" evidence="1">
    <location>
        <begin position="455"/>
        <end position="469"/>
    </location>
</feature>
<dbReference type="NCBIfam" id="TIGR01731">
    <property type="entry name" value="fil_hemag_20aa"/>
    <property type="match status" value="32"/>
</dbReference>
<feature type="compositionally biased region" description="Low complexity" evidence="1">
    <location>
        <begin position="2896"/>
        <end position="2905"/>
    </location>
</feature>
<sequence>MNKNLFKVIFNKKRGQMMAVAENTIREGKSTADSTAGSTAIMNSKIKIAGLPVLAWSILLGFGLCTLVIDSSRAGSIHADTSAPKNQQPTILQTANGTPQINIRTPTKGGVSINQFRQMDVDKKGAILNNSRKNTATRLAGWIQANPWLSKGEARVIVNQINSTNPSQLNGYIEVAGRRAEVIIANPAGINVNGSGFINAAGVTLTTGKPLIRNGNLDGFEVRQGNISISGDGLNTGSSEYTRILSQAAQINAGIWANNLNITAGSNNTDAQGNITESVLTSAESKPLVAIDAGKLGGMYAGKIVLVSTDKGVGVNNAGQIYAGNGNLSIDANGYLSNSGSIVVSDQKSSGADIASVSLNADRVTNSGTVSSQGKMLVHSEQLENSGLLTTADEINIRQQKLHNQGEINAGRIDIIADNIHNQNGKIIQTGTQGLTLDLNKLDNSNNGLIGYAPEPDKPAPSDPEHKPETAIPASPPTTAAGSGQTVSAVNTHKTQFETGKIISSEGIINDNGQIIANGGIDLTSKTGLNNHGSLNLNKLTVSGEIFDNYQGKLSARQALINTNSIDNHQGEITTTELLSAKSGKLDNRKGKLQSVKDINIDSAQLDNSDNGLIAAQEQLSIQSKDINNSLDGKIQSGASLKLSTNNLNNRQGSIDSNSLILKANIVDNSKGAIRTNRQLKAQIGNSLNNQGGEFGSGEDILLNSEGEGRLIVDNSDGGKIIANKNAYLNTESIKNNKGIISSENLDLKAARAENTAGGVIQAGKQLKAQIEEKLDNTGGNIVSNEELLLNADGQSNLVLNNSENGKIQAGKHAVIHTTTLDNSNNGSIDADSIDLTANSVNNAAGAIRANQQLKVQIGNSLNNQGGEFGSGGDVLLNSEGESHLAVDNSDGGKIIAGKYAYLNTESIKNNNKGIISSENLDLKAARAENTAGGIIQAGKQLTAQIDEKLDNTGGNIVSNEELLLNADGSGNLVLNNSANGKIQAGKHAVIHASALDNSSNGSIDADRIDLIADSVNNAAGAIRTNRQLKAQIGSSLNNQGGEFGSGGDVLLNSEGESHLTVDNSNGGKIIAGKDAYLNTESIKNNNKGIISSENLHLKASVSLNNSTNGVIQSGKEAVIQASTLDNSNNGSIDADSIDLTADSVNNAAGAIRTNQQLKAQISNSLNNQGGEFGSGGDVLLNSEGESHLAVDNSNGGKIIAGKDAYLNTESIKNNNKGIISSENLHLKASVSINNSGNGVIQSGKEAVIQASTLDNSNNGSIDADSIDLTADSVNNAAGAIRTNQQLKAQIGNSLNNQGGEFGSGGDVLLNSEGESRLAVDNSNGGKIIAGKDAYLNTESIKNNNKGIISSEKNLDLKAARAENTAGGIIQAGKQLKAQIDEKLDNTGGNIASNEELLLNADGPGNLVLNNSANGKIQAGKGVVIQASTLDNSNNGSIDADSIDLTADSIDNTAGNIRANKQLNAQINQKLLNQYGQISSADNVNIHDQLHNTLEIDNTNNGKILAGNDLNLQAKKLDYASTDDAGIAAGHDASIDLTDDFNINGNISANAGLKLHSNGKIINNHNVIGDSVIIDASRIDNQAAGTIQSNKHTELNVQDSVINRGLINSNGLTLIQAGKLVDNVGTGRIYGDHVAIGTGSLLNREEITGNETKAAIIAARQQLDIGARDIVNKEQGYLLSEGDLAIGGKLDKQYHATGMADSLINSSARIEAKGNGNIAVNELRNLNNHFTLEEYLANPEQHIQQYLFPGQTEKWTEGVDGHYNERKKKNEHSEFYFNDGRPMAREEKTGITWWDFNRKTYKQRVSESRPGEIIIGGNLNISGSHWENNNSRILVGGSLIGADSLQLDNIESKGQQRVVDTGTLGGYKKSKSGSWPNRRTEYKRKVRGQINETTITTIDLEQPVSIIQQHMKVDSTDNTIIGVNNNTGNIENAGSVYTGSSSIGSSNSKHTDTVNVTSNNSVKDNVNADKTGSNDYNMSANNQPVDDNKTDSAKVPSIKTLTSLNNKLPNNSLYHIDPDNKGYLVETDPAFTNKNKWLSSNYMLEALGQDPEKIQKRLGDGYYEQRLINEQIDQLTGYRRLAGYDSDEDEYKALMDAGVSMAKTMGLVPGIALSADQVARLTSDIVWMVSQTVTMPDGSQQTVLVPQVYLMVRDGDLNTAGALISANNISLHTNKDINNQGTVAGRRIVDLGAHNLSNSGLISGQNVLLNATDNIDINGGTVQAQNFLGLQAKHINVNTITATHGDERNGGTVIDRVAGLYVTGNKNGILAVNSVEDLNFHGANIVNTATNGLTQLASSNGSVNLGTVQTASHTGYGELSARNHLALDHKDERGTQVIAGGDVTLFSGNTVNIRQSDINSTNGDINIYGNKGVNITEGRAKTDLDEAHYNKTRGTFSTKKSIDKYQKHNDEAVSSNITGSNIRIGSEQDINIRGSNVIADNQTLLHAGRDINIEAAENQYQVQEYHARKKSGLMGSGGFGFSIGSQKQTDDIAGNSLIHSGSNVGSLKGDTIIVAGNRYTQSGSTVSSPGGNVAVVAKQINVQAAQDQYSTDYVHTMKQSGITVGVNIPVVGAIQKAGTAIERTNKSKNDRINAMAAFNAGMDTYKAGSAVADIANNPQNAMNANVGITVGQQKLRMESHTKDTVASASRINAGGTVNLLATGAGKDSNINIIGSDVAGSRGTHLQADNEINLLAAEQSHSERSSNKSSGWNAGVAISYGSGGASLGVTAGGNLGKGHGNGDETSYRNSHVGSSSGSTSLSSGGATNIIGAQVIGKGVSIDAAELNIASLQDKAKYDSKQQNISGQVTVGYGASGSASYSKSKIKADYASVTEQSGIIAGDDGYQIKVKGNTDLKGAIITSASAAEAAGKNSLITGSLTSSDIKNHSDYSGSSIGIDVSGSISASKPERSQSDKKDNTNNKDSNNNNTNSDKKWSDSNNTSLGLGHDSDHDSSTTHSGINTSNIIITDETAQQQKTGKTVAEAIAAIHTDTSSEDYAGKAGYLANNFDKEKVLNELNIQVEVTKEFRQNSLGLINSYIDSRQAELRKKIKEETSEENKTELYKEIYKLQYQRRLLETVVNILAADPTAAITQGTLQLAATKLREESLANSRKSPGIVINKETGEVMNNVSYDSGYFDGVKLGGVRLHLDIICGSDNGRCETDDMNNLKKDEHGNYIFKGDSKYPTFADLMKDTTEVGGMFGLTGGFQPVQGGWYLPGLTIPYNKGDFSDDLIESFAGTHDYLGGQIWGWYGDDGNTSRNRNPFQNIASDTTTYVAIPASAPAALADFLNSDMFQLLYKLGK</sequence>
<evidence type="ECO:0000256" key="2">
    <source>
        <dbReference type="SAM" id="Phobius"/>
    </source>
</evidence>
<dbReference type="NCBIfam" id="TIGR01901">
    <property type="entry name" value="adhes_NPXG"/>
    <property type="match status" value="1"/>
</dbReference>
<keyword evidence="2" id="KW-0812">Transmembrane</keyword>
<evidence type="ECO:0000313" key="5">
    <source>
        <dbReference type="Proteomes" id="UP001229773"/>
    </source>
</evidence>
<feature type="region of interest" description="Disordered" evidence="1">
    <location>
        <begin position="1941"/>
        <end position="1993"/>
    </location>
</feature>
<dbReference type="GeneID" id="32535995"/>
<dbReference type="Pfam" id="PF05860">
    <property type="entry name" value="TPS"/>
    <property type="match status" value="1"/>
</dbReference>
<dbReference type="SUPFAM" id="SSF51126">
    <property type="entry name" value="Pectin lyase-like"/>
    <property type="match status" value="1"/>
</dbReference>
<dbReference type="InterPro" id="IPR011050">
    <property type="entry name" value="Pectin_lyase_fold/virulence"/>
</dbReference>
<evidence type="ECO:0000256" key="1">
    <source>
        <dbReference type="SAM" id="MobiDB-lite"/>
    </source>
</evidence>
<feature type="region of interest" description="Disordered" evidence="1">
    <location>
        <begin position="2734"/>
        <end position="2761"/>
    </location>
</feature>
<reference evidence="4 5" key="1">
    <citation type="submission" date="2023-08" db="EMBL/GenBank/DDBJ databases">
        <title>Complete genome sequences of 12 bacterial strains from the honey bee gut, resolved with long-read nanopore sequencing.</title>
        <authorList>
            <person name="Kwong W.K."/>
            <person name="Acheampong S."/>
            <person name="Polat M.F."/>
        </authorList>
    </citation>
    <scope>NUCLEOTIDE SEQUENCE [LARGE SCALE GENOMIC DNA]</scope>
    <source>
        <strain evidence="5">wkB9</strain>
    </source>
</reference>
<dbReference type="EMBL" id="CP132375">
    <property type="protein sequence ID" value="WLS98374.1"/>
    <property type="molecule type" value="Genomic_DNA"/>
</dbReference>
<dbReference type="RefSeq" id="WP_025331473.1">
    <property type="nucleotide sequence ID" value="NZ_CP132375.1"/>
</dbReference>
<dbReference type="Gene3D" id="2.160.20.10">
    <property type="entry name" value="Single-stranded right-handed beta-helix, Pectin lyase-like"/>
    <property type="match status" value="1"/>
</dbReference>
<evidence type="ECO:0000259" key="3">
    <source>
        <dbReference type="SMART" id="SM00912"/>
    </source>
</evidence>
<dbReference type="InterPro" id="IPR025157">
    <property type="entry name" value="Hemagglutinin_rpt"/>
</dbReference>
<evidence type="ECO:0000313" key="4">
    <source>
        <dbReference type="EMBL" id="WLS98374.1"/>
    </source>
</evidence>
<accession>A0ABD7Z1Y8</accession>
<feature type="domain" description="Filamentous haemagglutinin FhaB/tRNA nuclease CdiA-like TPS" evidence="3">
    <location>
        <begin position="95"/>
        <end position="215"/>
    </location>
</feature>
<feature type="region of interest" description="Disordered" evidence="1">
    <location>
        <begin position="451"/>
        <end position="488"/>
    </location>
</feature>
<dbReference type="Proteomes" id="UP001229773">
    <property type="component" value="Chromosome"/>
</dbReference>
<dbReference type="SMART" id="SM00912">
    <property type="entry name" value="Haemagg_act"/>
    <property type="match status" value="1"/>
</dbReference>
<feature type="region of interest" description="Disordered" evidence="1">
    <location>
        <begin position="2896"/>
        <end position="2960"/>
    </location>
</feature>
<protein>
    <submittedName>
        <fullName evidence="4">Hemagglutinin repeat-containing protein</fullName>
    </submittedName>
</protein>
<dbReference type="InterPro" id="IPR008638">
    <property type="entry name" value="FhaB/CdiA-like_TPS"/>
</dbReference>
<dbReference type="GO" id="GO:0003824">
    <property type="term" value="F:catalytic activity"/>
    <property type="evidence" value="ECO:0007669"/>
    <property type="project" value="UniProtKB-ARBA"/>
</dbReference>
<dbReference type="InterPro" id="IPR024973">
    <property type="entry name" value="ESPR"/>
</dbReference>
<keyword evidence="2" id="KW-0472">Membrane</keyword>
<feature type="transmembrane region" description="Helical" evidence="2">
    <location>
        <begin position="48"/>
        <end position="69"/>
    </location>
</feature>
<feature type="compositionally biased region" description="Low complexity" evidence="1">
    <location>
        <begin position="2920"/>
        <end position="2929"/>
    </location>
</feature>
<feature type="compositionally biased region" description="Polar residues" evidence="1">
    <location>
        <begin position="1953"/>
        <end position="1985"/>
    </location>
</feature>
<dbReference type="Pfam" id="PF13332">
    <property type="entry name" value="Fil_haemagg_2"/>
    <property type="match status" value="2"/>
</dbReference>
<organism evidence="4 5">
    <name type="scientific">Snodgrassella alvi</name>
    <dbReference type="NCBI Taxonomy" id="1196083"/>
    <lineage>
        <taxon>Bacteria</taxon>
        <taxon>Pseudomonadati</taxon>
        <taxon>Pseudomonadota</taxon>
        <taxon>Betaproteobacteria</taxon>
        <taxon>Neisseriales</taxon>
        <taxon>Neisseriaceae</taxon>
        <taxon>Snodgrassella</taxon>
    </lineage>
</organism>
<gene>
    <name evidence="4" type="ORF">RAM05_11120</name>
</gene>
<dbReference type="InterPro" id="IPR010069">
    <property type="entry name" value="CdiA_FHA1_rpt"/>
</dbReference>
<feature type="compositionally biased region" description="Low complexity" evidence="1">
    <location>
        <begin position="2936"/>
        <end position="2945"/>
    </location>
</feature>
<name>A0ABD7Z1Y8_9NEIS</name>
<keyword evidence="2" id="KW-1133">Transmembrane helix</keyword>
<feature type="compositionally biased region" description="Low complexity" evidence="1">
    <location>
        <begin position="2746"/>
        <end position="2761"/>
    </location>
</feature>
<dbReference type="Pfam" id="PF13018">
    <property type="entry name" value="ESPR"/>
    <property type="match status" value="1"/>
</dbReference>
<dbReference type="InterPro" id="IPR012334">
    <property type="entry name" value="Pectin_lyas_fold"/>
</dbReference>
<feature type="compositionally biased region" description="Low complexity" evidence="1">
    <location>
        <begin position="470"/>
        <end position="481"/>
    </location>
</feature>